<dbReference type="RefSeq" id="WP_196285745.1">
    <property type="nucleotide sequence ID" value="NZ_JADQDP010000002.1"/>
</dbReference>
<feature type="transmembrane region" description="Helical" evidence="5">
    <location>
        <begin position="41"/>
        <end position="59"/>
    </location>
</feature>
<evidence type="ECO:0000313" key="7">
    <source>
        <dbReference type="Proteomes" id="UP000645610"/>
    </source>
</evidence>
<evidence type="ECO:0000256" key="5">
    <source>
        <dbReference type="SAM" id="Phobius"/>
    </source>
</evidence>
<feature type="transmembrane region" description="Helical" evidence="5">
    <location>
        <begin position="385"/>
        <end position="406"/>
    </location>
</feature>
<organism evidence="6 7">
    <name type="scientific">Hymenobacter properus</name>
    <dbReference type="NCBI Taxonomy" id="2791026"/>
    <lineage>
        <taxon>Bacteria</taxon>
        <taxon>Pseudomonadati</taxon>
        <taxon>Bacteroidota</taxon>
        <taxon>Cytophagia</taxon>
        <taxon>Cytophagales</taxon>
        <taxon>Hymenobacteraceae</taxon>
        <taxon>Hymenobacter</taxon>
    </lineage>
</organism>
<keyword evidence="2 5" id="KW-0812">Transmembrane</keyword>
<feature type="transmembrane region" description="Helical" evidence="5">
    <location>
        <begin position="275"/>
        <end position="304"/>
    </location>
</feature>
<feature type="transmembrane region" description="Helical" evidence="5">
    <location>
        <begin position="412"/>
        <end position="431"/>
    </location>
</feature>
<keyword evidence="3 5" id="KW-1133">Transmembrane helix</keyword>
<evidence type="ECO:0000256" key="2">
    <source>
        <dbReference type="ARBA" id="ARBA00022692"/>
    </source>
</evidence>
<dbReference type="Pfam" id="PF13520">
    <property type="entry name" value="AA_permease_2"/>
    <property type="match status" value="1"/>
</dbReference>
<gene>
    <name evidence="6" type="ORF">I2I01_07000</name>
</gene>
<dbReference type="PANTHER" id="PTHR43243:SF11">
    <property type="entry name" value="AMINO ACID PERMEASE_ SLC12A DOMAIN-CONTAINING PROTEIN"/>
    <property type="match status" value="1"/>
</dbReference>
<dbReference type="Gene3D" id="1.20.1740.10">
    <property type="entry name" value="Amino acid/polyamine transporter I"/>
    <property type="match status" value="1"/>
</dbReference>
<dbReference type="EMBL" id="JADQDP010000002">
    <property type="protein sequence ID" value="MBF9141375.1"/>
    <property type="molecule type" value="Genomic_DNA"/>
</dbReference>
<feature type="transmembrane region" description="Helical" evidence="5">
    <location>
        <begin position="89"/>
        <end position="109"/>
    </location>
</feature>
<dbReference type="AlphaFoldDB" id="A0A931FK70"/>
<evidence type="ECO:0000256" key="3">
    <source>
        <dbReference type="ARBA" id="ARBA00022989"/>
    </source>
</evidence>
<comment type="subcellular location">
    <subcellularLocation>
        <location evidence="1">Membrane</location>
        <topology evidence="1">Multi-pass membrane protein</topology>
    </subcellularLocation>
</comment>
<evidence type="ECO:0000313" key="6">
    <source>
        <dbReference type="EMBL" id="MBF9141375.1"/>
    </source>
</evidence>
<keyword evidence="7" id="KW-1185">Reference proteome</keyword>
<feature type="transmembrane region" description="Helical" evidence="5">
    <location>
        <begin position="325"/>
        <end position="346"/>
    </location>
</feature>
<evidence type="ECO:0000256" key="1">
    <source>
        <dbReference type="ARBA" id="ARBA00004141"/>
    </source>
</evidence>
<dbReference type="Proteomes" id="UP000645610">
    <property type="component" value="Unassembled WGS sequence"/>
</dbReference>
<feature type="transmembrane region" description="Helical" evidence="5">
    <location>
        <begin position="121"/>
        <end position="141"/>
    </location>
</feature>
<accession>A0A931FK70</accession>
<name>A0A931FK70_9BACT</name>
<keyword evidence="4 5" id="KW-0472">Membrane</keyword>
<feature type="transmembrane region" description="Helical" evidence="5">
    <location>
        <begin position="193"/>
        <end position="211"/>
    </location>
</feature>
<dbReference type="InterPro" id="IPR002293">
    <property type="entry name" value="AA/rel_permease1"/>
</dbReference>
<proteinExistence type="predicted"/>
<evidence type="ECO:0000256" key="4">
    <source>
        <dbReference type="ARBA" id="ARBA00023136"/>
    </source>
</evidence>
<feature type="transmembrane region" description="Helical" evidence="5">
    <location>
        <begin position="232"/>
        <end position="255"/>
    </location>
</feature>
<dbReference type="GO" id="GO:0015171">
    <property type="term" value="F:amino acid transmembrane transporter activity"/>
    <property type="evidence" value="ECO:0007669"/>
    <property type="project" value="TreeGrafter"/>
</dbReference>
<comment type="caution">
    <text evidence="6">The sequence shown here is derived from an EMBL/GenBank/DDBJ whole genome shotgun (WGS) entry which is preliminary data.</text>
</comment>
<dbReference type="PANTHER" id="PTHR43243">
    <property type="entry name" value="INNER MEMBRANE TRANSPORTER YGJI-RELATED"/>
    <property type="match status" value="1"/>
</dbReference>
<reference evidence="6 7" key="1">
    <citation type="submission" date="2020-11" db="EMBL/GenBank/DDBJ databases">
        <authorList>
            <person name="Kim M.K."/>
        </authorList>
    </citation>
    <scope>NUCLEOTIDE SEQUENCE [LARGE SCALE GENOMIC DNA]</scope>
    <source>
        <strain evidence="6 7">BT439</strain>
    </source>
</reference>
<sequence>MPTSIPPHHPAKLNELEATAICGNDISSSCLYVSALAISYAGQYAWLALLVVGAVLFLFRKIYGEVVGALPLNGGAYNVLLNTTSKRNAALAACLTILSYMATAVLSANEAMHYLHTLWEGLPILWATVGLLGLFLLLTILGMSESAIVAVIIFITHLASLTLLVGVAIWYLATHGFHNLALNFQVPVKGGSILNALFFGFSAAMLGISGFESSANFVEEQARGVFQKTLRNMWVVVTVFNPLIAFLAVAVLPLVEVGQHTETLLSYLGTVTGGPWLGMVISVNAVAVLSGAVLTSFVGVSGLMKRMTLDRILPQFFLKENKRGSNYLILVMFFALCCSVLFITQGQLGPLAGVYTISFLSVMAFFALGNFLLKRKRPNLPRPVYAGILTVSLALLGVLVALFGNVRIHPEYLIVFLEYFLPAMGVVAIMLNRIAILNLALSAAESLAQHLPKAARLARLKVRRQLKELAQQEFVFFTKGDNVANLNKVMAYVVENEFTNRLRIVTLLKEGERYPEELLNDIRVLDRAYEQIEVELVTMEGHFGPELINELSEKWNIPKNFMFIGSPGDRFPYQVSELGGVRLII</sequence>
<feature type="transmembrane region" description="Helical" evidence="5">
    <location>
        <begin position="352"/>
        <end position="373"/>
    </location>
</feature>
<feature type="transmembrane region" description="Helical" evidence="5">
    <location>
        <begin position="148"/>
        <end position="173"/>
    </location>
</feature>
<dbReference type="GO" id="GO:0016020">
    <property type="term" value="C:membrane"/>
    <property type="evidence" value="ECO:0007669"/>
    <property type="project" value="UniProtKB-SubCell"/>
</dbReference>
<protein>
    <submittedName>
        <fullName evidence="6">APC family permease</fullName>
    </submittedName>
</protein>